<keyword evidence="5 6" id="KW-0472">Membrane</keyword>
<feature type="transmembrane region" description="Helical" evidence="6">
    <location>
        <begin position="84"/>
        <end position="104"/>
    </location>
</feature>
<sequence length="269" mass="29387">MNMPIEFTVFLILIGLACGLVSTQIRVSPALTCLTALYFFLPVIGMPVDQYISIVIATILVACLPMHLYHWLTAMKAGRVEYSLLLKYAPGLAMGGVIGAQLVSLSNVEVLLAFISFTLLLNIFISVLEWQVHQQRSVPNFPLPIGLLAGGMSVLGANDGHTVARLLYQLHPHSNENRDGTLHGMSVFLSFSALIGFVFPALQPVAISHIVASDAWLAGAIYIPAALALGAGLLFGSLLTRWQVSHYEHKILLACFNLYLIVCLFRIWQ</sequence>
<dbReference type="InterPro" id="IPR002781">
    <property type="entry name" value="TM_pro_TauE-like"/>
</dbReference>
<dbReference type="STRING" id="491952.Mar181_1741"/>
<gene>
    <name evidence="7" type="ordered locus">Mar181_1741</name>
</gene>
<proteinExistence type="inferred from homology"/>
<evidence type="ECO:0000256" key="4">
    <source>
        <dbReference type="ARBA" id="ARBA00022989"/>
    </source>
</evidence>
<feature type="transmembrane region" description="Helical" evidence="6">
    <location>
        <begin position="51"/>
        <end position="72"/>
    </location>
</feature>
<organism evidence="7 8">
    <name type="scientific">Marinomonas posidonica (strain CECT 7376 / NCIMB 14433 / IVIA-Po-181)</name>
    <dbReference type="NCBI Taxonomy" id="491952"/>
    <lineage>
        <taxon>Bacteria</taxon>
        <taxon>Pseudomonadati</taxon>
        <taxon>Pseudomonadota</taxon>
        <taxon>Gammaproteobacteria</taxon>
        <taxon>Oceanospirillales</taxon>
        <taxon>Oceanospirillaceae</taxon>
        <taxon>Marinomonas</taxon>
    </lineage>
</organism>
<dbReference type="Proteomes" id="UP000009230">
    <property type="component" value="Chromosome"/>
</dbReference>
<evidence type="ECO:0000256" key="3">
    <source>
        <dbReference type="ARBA" id="ARBA00022692"/>
    </source>
</evidence>
<feature type="transmembrane region" description="Helical" evidence="6">
    <location>
        <begin position="251"/>
        <end position="268"/>
    </location>
</feature>
<reference evidence="7 8" key="1">
    <citation type="journal article" date="2012" name="Stand. Genomic Sci.">
        <title>Complete genome sequence of Marinomonas posidonica type strain (IVIA-Po-181(T)).</title>
        <authorList>
            <person name="Lucas-Elio P."/>
            <person name="Goodwin L."/>
            <person name="Woyke T."/>
            <person name="Pitluck S."/>
            <person name="Nolan M."/>
            <person name="Kyrpides N.C."/>
            <person name="Detter J.C."/>
            <person name="Copeland A."/>
            <person name="Lu M."/>
            <person name="Bruce D."/>
            <person name="Detter C."/>
            <person name="Tapia R."/>
            <person name="Han S."/>
            <person name="Land M.L."/>
            <person name="Ivanova N."/>
            <person name="Mikhailova N."/>
            <person name="Johnston A.W."/>
            <person name="Sanchez-Amat A."/>
        </authorList>
    </citation>
    <scope>NUCLEOTIDE SEQUENCE [LARGE SCALE GENOMIC DNA]</scope>
    <source>
        <strain evidence="8">CECT 7376 / NCIMB 14433 / IVIA-Po-181</strain>
    </source>
</reference>
<dbReference type="KEGG" id="mpc:Mar181_1741"/>
<dbReference type="eggNOG" id="COG0730">
    <property type="taxonomic scope" value="Bacteria"/>
</dbReference>
<feature type="transmembrane region" description="Helical" evidence="6">
    <location>
        <begin position="187"/>
        <end position="210"/>
    </location>
</feature>
<evidence type="ECO:0000256" key="2">
    <source>
        <dbReference type="ARBA" id="ARBA00009142"/>
    </source>
</evidence>
<dbReference type="GO" id="GO:0005886">
    <property type="term" value="C:plasma membrane"/>
    <property type="evidence" value="ECO:0007669"/>
    <property type="project" value="UniProtKB-SubCell"/>
</dbReference>
<dbReference type="HOGENOM" id="CLU_1033657_0_0_6"/>
<feature type="transmembrane region" description="Helical" evidence="6">
    <location>
        <begin position="110"/>
        <end position="128"/>
    </location>
</feature>
<keyword evidence="8" id="KW-1185">Reference proteome</keyword>
<dbReference type="AlphaFoldDB" id="F6D0I1"/>
<protein>
    <recommendedName>
        <fullName evidence="6">Probable membrane transporter protein</fullName>
    </recommendedName>
</protein>
<feature type="transmembrane region" description="Helical" evidence="6">
    <location>
        <begin position="216"/>
        <end position="239"/>
    </location>
</feature>
<evidence type="ECO:0000313" key="7">
    <source>
        <dbReference type="EMBL" id="AEF54779.1"/>
    </source>
</evidence>
<dbReference type="Pfam" id="PF01925">
    <property type="entry name" value="TauE"/>
    <property type="match status" value="1"/>
</dbReference>
<evidence type="ECO:0000313" key="8">
    <source>
        <dbReference type="Proteomes" id="UP000009230"/>
    </source>
</evidence>
<keyword evidence="3 6" id="KW-0812">Transmembrane</keyword>
<name>F6D0I1_MARPP</name>
<keyword evidence="6" id="KW-1003">Cell membrane</keyword>
<dbReference type="OrthoDB" id="6103152at2"/>
<comment type="subcellular location">
    <subcellularLocation>
        <location evidence="6">Cell membrane</location>
        <topology evidence="6">Multi-pass membrane protein</topology>
    </subcellularLocation>
    <subcellularLocation>
        <location evidence="1">Membrane</location>
        <topology evidence="1">Multi-pass membrane protein</topology>
    </subcellularLocation>
</comment>
<evidence type="ECO:0000256" key="1">
    <source>
        <dbReference type="ARBA" id="ARBA00004141"/>
    </source>
</evidence>
<comment type="similarity">
    <text evidence="2 6">Belongs to the 4-toluene sulfonate uptake permease (TSUP) (TC 2.A.102) family.</text>
</comment>
<evidence type="ECO:0000256" key="5">
    <source>
        <dbReference type="ARBA" id="ARBA00023136"/>
    </source>
</evidence>
<dbReference type="EMBL" id="CP002771">
    <property type="protein sequence ID" value="AEF54779.1"/>
    <property type="molecule type" value="Genomic_DNA"/>
</dbReference>
<keyword evidence="4 6" id="KW-1133">Transmembrane helix</keyword>
<accession>F6D0I1</accession>
<evidence type="ECO:0000256" key="6">
    <source>
        <dbReference type="RuleBase" id="RU363041"/>
    </source>
</evidence>